<protein>
    <submittedName>
        <fullName evidence="2">Uncharacterized protein</fullName>
    </submittedName>
</protein>
<feature type="region of interest" description="Disordered" evidence="1">
    <location>
        <begin position="159"/>
        <end position="179"/>
    </location>
</feature>
<feature type="compositionally biased region" description="Polar residues" evidence="1">
    <location>
        <begin position="49"/>
        <end position="59"/>
    </location>
</feature>
<gene>
    <name evidence="2" type="ORF">MAR_021947</name>
</gene>
<sequence length="215" mass="23244">MDHIRTSRPPRVSSHKTDKSRVSVKSLPAIKTTSLHETRALGLSLGGRHSTTGTPQSIGMATYKQDRSKRVKAVSFNESLNTVDDLSEEKWTKHFSDVTSNVSSETFAKDKQRTPGSQTERPWLHNPDVEVYSMPLSTARSVPVVQWRKISSVPEADVLRDTDDVGGGGGGASGDIDLTPARGSSVTSVLVRFTSLATASTVSVTTTTLTYPTNQ</sequence>
<dbReference type="EMBL" id="CP111016">
    <property type="protein sequence ID" value="WAR06578.1"/>
    <property type="molecule type" value="Genomic_DNA"/>
</dbReference>
<evidence type="ECO:0000256" key="1">
    <source>
        <dbReference type="SAM" id="MobiDB-lite"/>
    </source>
</evidence>
<keyword evidence="3" id="KW-1185">Reference proteome</keyword>
<proteinExistence type="predicted"/>
<evidence type="ECO:0000313" key="3">
    <source>
        <dbReference type="Proteomes" id="UP001164746"/>
    </source>
</evidence>
<dbReference type="Proteomes" id="UP001164746">
    <property type="component" value="Chromosome 5"/>
</dbReference>
<organism evidence="2 3">
    <name type="scientific">Mya arenaria</name>
    <name type="common">Soft-shell clam</name>
    <dbReference type="NCBI Taxonomy" id="6604"/>
    <lineage>
        <taxon>Eukaryota</taxon>
        <taxon>Metazoa</taxon>
        <taxon>Spiralia</taxon>
        <taxon>Lophotrochozoa</taxon>
        <taxon>Mollusca</taxon>
        <taxon>Bivalvia</taxon>
        <taxon>Autobranchia</taxon>
        <taxon>Heteroconchia</taxon>
        <taxon>Euheterodonta</taxon>
        <taxon>Imparidentia</taxon>
        <taxon>Neoheterodontei</taxon>
        <taxon>Myida</taxon>
        <taxon>Myoidea</taxon>
        <taxon>Myidae</taxon>
        <taxon>Mya</taxon>
    </lineage>
</organism>
<evidence type="ECO:0000313" key="2">
    <source>
        <dbReference type="EMBL" id="WAR06578.1"/>
    </source>
</evidence>
<name>A0ABY7ECY7_MYAAR</name>
<feature type="region of interest" description="Disordered" evidence="1">
    <location>
        <begin position="1"/>
        <end position="62"/>
    </location>
</feature>
<reference evidence="2" key="1">
    <citation type="submission" date="2022-11" db="EMBL/GenBank/DDBJ databases">
        <title>Centuries of genome instability and evolution in soft-shell clam transmissible cancer (bioRxiv).</title>
        <authorList>
            <person name="Hart S.F.M."/>
            <person name="Yonemitsu M.A."/>
            <person name="Giersch R.M."/>
            <person name="Beal B.F."/>
            <person name="Arriagada G."/>
            <person name="Davis B.W."/>
            <person name="Ostrander E.A."/>
            <person name="Goff S.P."/>
            <person name="Metzger M.J."/>
        </authorList>
    </citation>
    <scope>NUCLEOTIDE SEQUENCE</scope>
    <source>
        <strain evidence="2">MELC-2E11</strain>
        <tissue evidence="2">Siphon/mantle</tissue>
    </source>
</reference>
<accession>A0ABY7ECY7</accession>